<evidence type="ECO:0008006" key="21">
    <source>
        <dbReference type="Google" id="ProtNLM"/>
    </source>
</evidence>
<dbReference type="Proteomes" id="UP000437068">
    <property type="component" value="Unassembled WGS sequence"/>
</dbReference>
<evidence type="ECO:0000313" key="4">
    <source>
        <dbReference type="EMBL" id="KAE9112399.1"/>
    </source>
</evidence>
<dbReference type="AlphaFoldDB" id="A0A6A3FC14"/>
<dbReference type="EMBL" id="QXGC01000495">
    <property type="protein sequence ID" value="KAE9232677.1"/>
    <property type="molecule type" value="Genomic_DNA"/>
</dbReference>
<evidence type="ECO:0000313" key="15">
    <source>
        <dbReference type="Proteomes" id="UP000440732"/>
    </source>
</evidence>
<dbReference type="Proteomes" id="UP000440732">
    <property type="component" value="Unassembled WGS sequence"/>
</dbReference>
<dbReference type="EMBL" id="QXGB01000530">
    <property type="protein sequence ID" value="KAE9211668.1"/>
    <property type="molecule type" value="Genomic_DNA"/>
</dbReference>
<dbReference type="Proteomes" id="UP000488956">
    <property type="component" value="Unassembled WGS sequence"/>
</dbReference>
<dbReference type="EMBL" id="QXFX01000542">
    <property type="protein sequence ID" value="KAE9111949.1"/>
    <property type="molecule type" value="Genomic_DNA"/>
</dbReference>
<dbReference type="Proteomes" id="UP000460718">
    <property type="component" value="Unassembled WGS sequence"/>
</dbReference>
<evidence type="ECO:0000313" key="11">
    <source>
        <dbReference type="Proteomes" id="UP000429523"/>
    </source>
</evidence>
<dbReference type="CDD" id="cd22971">
    <property type="entry name" value="DD_RIIAD1"/>
    <property type="match status" value="1"/>
</dbReference>
<dbReference type="EMBL" id="QXGE01000513">
    <property type="protein sequence ID" value="KAE9310313.1"/>
    <property type="molecule type" value="Genomic_DNA"/>
</dbReference>
<evidence type="ECO:0000313" key="20">
    <source>
        <dbReference type="Proteomes" id="UP000488956"/>
    </source>
</evidence>
<evidence type="ECO:0000313" key="16">
    <source>
        <dbReference type="Proteomes" id="UP000441208"/>
    </source>
</evidence>
<dbReference type="Proteomes" id="UP000486351">
    <property type="component" value="Unassembled WGS sequence"/>
</dbReference>
<evidence type="ECO:0000313" key="18">
    <source>
        <dbReference type="Proteomes" id="UP000476176"/>
    </source>
</evidence>
<keyword evidence="12" id="KW-1185">Reference proteome</keyword>
<evidence type="ECO:0000313" key="13">
    <source>
        <dbReference type="Proteomes" id="UP000437068"/>
    </source>
</evidence>
<dbReference type="InterPro" id="IPR059162">
    <property type="entry name" value="RIIAD1"/>
</dbReference>
<evidence type="ECO:0000313" key="7">
    <source>
        <dbReference type="EMBL" id="KAE9232677.1"/>
    </source>
</evidence>
<dbReference type="EMBL" id="QXGD01000183">
    <property type="protein sequence ID" value="KAE9248881.1"/>
    <property type="molecule type" value="Genomic_DNA"/>
</dbReference>
<evidence type="ECO:0000313" key="8">
    <source>
        <dbReference type="EMBL" id="KAE9248881.1"/>
    </source>
</evidence>
<dbReference type="Proteomes" id="UP000440367">
    <property type="component" value="Unassembled WGS sequence"/>
</dbReference>
<evidence type="ECO:0000313" key="12">
    <source>
        <dbReference type="Proteomes" id="UP000433483"/>
    </source>
</evidence>
<evidence type="ECO:0000313" key="19">
    <source>
        <dbReference type="Proteomes" id="UP000486351"/>
    </source>
</evidence>
<dbReference type="Proteomes" id="UP000441208">
    <property type="component" value="Unassembled WGS sequence"/>
</dbReference>
<protein>
    <recommendedName>
        <fullName evidence="21">RIIa domain-containing protein</fullName>
    </recommendedName>
</protein>
<evidence type="ECO:0000313" key="17">
    <source>
        <dbReference type="Proteomes" id="UP000460718"/>
    </source>
</evidence>
<evidence type="ECO:0000313" key="6">
    <source>
        <dbReference type="EMBL" id="KAE9211668.1"/>
    </source>
</evidence>
<name>A0A6A3FC14_9STRA</name>
<dbReference type="OrthoDB" id="6334211at2759"/>
<accession>A0A6A3FC14</accession>
<evidence type="ECO:0000313" key="10">
    <source>
        <dbReference type="EMBL" id="KAE9342333.1"/>
    </source>
</evidence>
<dbReference type="EMBL" id="QXFY01000508">
    <property type="protein sequence ID" value="KAE9342333.1"/>
    <property type="molecule type" value="Genomic_DNA"/>
</dbReference>
<evidence type="ECO:0000313" key="14">
    <source>
        <dbReference type="Proteomes" id="UP000440367"/>
    </source>
</evidence>
<organism evidence="1 11">
    <name type="scientific">Phytophthora fragariae</name>
    <dbReference type="NCBI Taxonomy" id="53985"/>
    <lineage>
        <taxon>Eukaryota</taxon>
        <taxon>Sar</taxon>
        <taxon>Stramenopiles</taxon>
        <taxon>Oomycota</taxon>
        <taxon>Peronosporomycetes</taxon>
        <taxon>Peronosporales</taxon>
        <taxon>Peronosporaceae</taxon>
        <taxon>Phytophthora</taxon>
    </lineage>
</organism>
<evidence type="ECO:0000313" key="2">
    <source>
        <dbReference type="EMBL" id="KAE9001321.1"/>
    </source>
</evidence>
<evidence type="ECO:0000313" key="1">
    <source>
        <dbReference type="EMBL" id="KAE8943375.1"/>
    </source>
</evidence>
<evidence type="ECO:0000313" key="3">
    <source>
        <dbReference type="EMBL" id="KAE9111949.1"/>
    </source>
</evidence>
<dbReference type="Proteomes" id="UP000476176">
    <property type="component" value="Unassembled WGS sequence"/>
</dbReference>
<reference evidence="11 12" key="1">
    <citation type="submission" date="2018-08" db="EMBL/GenBank/DDBJ databases">
        <title>Genomic investigation of the strawberry pathogen Phytophthora fragariae indicates pathogenicity is determined by transcriptional variation in three key races.</title>
        <authorList>
            <person name="Adams T.M."/>
            <person name="Armitage A.D."/>
            <person name="Sobczyk M.K."/>
            <person name="Bates H.J."/>
            <person name="Dunwell J.M."/>
            <person name="Nellist C.F."/>
            <person name="Harrison R.J."/>
        </authorList>
    </citation>
    <scope>NUCLEOTIDE SEQUENCE [LARGE SCALE GENOMIC DNA]</scope>
    <source>
        <strain evidence="9 13">A4</strain>
        <strain evidence="8 14">BC-1</strain>
        <strain evidence="7 18">BC-23</strain>
        <strain evidence="6 12">NOV-27</strain>
        <strain evidence="5 15">NOV-5</strain>
        <strain evidence="4 16">NOV-71</strain>
        <strain evidence="10 19">NOV-77</strain>
        <strain evidence="1 11">NOV-9</strain>
        <strain evidence="3 20">ONT-3</strain>
        <strain evidence="2 17">SCRP245</strain>
    </source>
</reference>
<proteinExistence type="predicted"/>
<evidence type="ECO:0000313" key="9">
    <source>
        <dbReference type="EMBL" id="KAE9310313.1"/>
    </source>
</evidence>
<sequence>MEEAGVGAPVGRMQVLTPQQLSALNEAKVMIRMDNEQYLRDHPDVAKLMRALVRGILRNRPTNPSTYAYQFFSRDRADIRQDLDAKE</sequence>
<dbReference type="EMBL" id="QXGA01000869">
    <property type="protein sequence ID" value="KAE9137817.1"/>
    <property type="molecule type" value="Genomic_DNA"/>
</dbReference>
<comment type="caution">
    <text evidence="1">The sequence shown here is derived from an EMBL/GenBank/DDBJ whole genome shotgun (WGS) entry which is preliminary data.</text>
</comment>
<gene>
    <name evidence="9" type="ORF">PF001_g10257</name>
    <name evidence="8" type="ORF">PF002_g5566</name>
    <name evidence="7" type="ORF">PF004_g9867</name>
    <name evidence="6" type="ORF">PF005_g10915</name>
    <name evidence="5" type="ORF">PF006_g14094</name>
    <name evidence="4" type="ORF">PF007_g11114</name>
    <name evidence="10" type="ORF">PF008_g10213</name>
    <name evidence="1" type="ORF">PF009_g6909</name>
    <name evidence="3" type="ORF">PF010_g10624</name>
    <name evidence="2" type="ORF">PF011_g13795</name>
</gene>
<dbReference type="Proteomes" id="UP000433483">
    <property type="component" value="Unassembled WGS sequence"/>
</dbReference>
<dbReference type="SUPFAM" id="SSF47391">
    <property type="entry name" value="Dimerization-anchoring domain of cAMP-dependent PK regulatory subunit"/>
    <property type="match status" value="1"/>
</dbReference>
<evidence type="ECO:0000313" key="5">
    <source>
        <dbReference type="EMBL" id="KAE9137817.1"/>
    </source>
</evidence>
<dbReference type="EMBL" id="QXFW01000866">
    <property type="protein sequence ID" value="KAE9001321.1"/>
    <property type="molecule type" value="Genomic_DNA"/>
</dbReference>
<dbReference type="Proteomes" id="UP000429523">
    <property type="component" value="Unassembled WGS sequence"/>
</dbReference>
<dbReference type="EMBL" id="QXFZ01000547">
    <property type="protein sequence ID" value="KAE9112399.1"/>
    <property type="molecule type" value="Genomic_DNA"/>
</dbReference>
<dbReference type="EMBL" id="QXGF01000255">
    <property type="protein sequence ID" value="KAE8943375.1"/>
    <property type="molecule type" value="Genomic_DNA"/>
</dbReference>